<organism evidence="3 4">
    <name type="scientific">Sorlinia euscelidii</name>
    <dbReference type="NCBI Taxonomy" id="3081148"/>
    <lineage>
        <taxon>Bacteria</taxon>
        <taxon>Pseudomonadati</taxon>
        <taxon>Pseudomonadota</taxon>
        <taxon>Alphaproteobacteria</taxon>
        <taxon>Acetobacterales</taxon>
        <taxon>Acetobacteraceae</taxon>
        <taxon>Sorlinia</taxon>
    </lineage>
</organism>
<keyword evidence="4" id="KW-1185">Reference proteome</keyword>
<dbReference type="Gene3D" id="3.30.1390.10">
    <property type="match status" value="1"/>
</dbReference>
<feature type="domain" description="Adaptor protein ClpS core" evidence="2">
    <location>
        <begin position="44"/>
        <end position="121"/>
    </location>
</feature>
<proteinExistence type="inferred from homology"/>
<dbReference type="Pfam" id="PF02617">
    <property type="entry name" value="ClpS"/>
    <property type="match status" value="1"/>
</dbReference>
<accession>A0ABU7U3B5</accession>
<dbReference type="SUPFAM" id="SSF54736">
    <property type="entry name" value="ClpS-like"/>
    <property type="match status" value="1"/>
</dbReference>
<dbReference type="HAMAP" id="MF_00302">
    <property type="entry name" value="ClpS"/>
    <property type="match status" value="1"/>
</dbReference>
<comment type="caution">
    <text evidence="3">The sequence shown here is derived from an EMBL/GenBank/DDBJ whole genome shotgun (WGS) entry which is preliminary data.</text>
</comment>
<evidence type="ECO:0000313" key="4">
    <source>
        <dbReference type="Proteomes" id="UP001312908"/>
    </source>
</evidence>
<dbReference type="PANTHER" id="PTHR33473">
    <property type="entry name" value="ATP-DEPENDENT CLP PROTEASE ADAPTER PROTEIN CLPS1, CHLOROPLASTIC"/>
    <property type="match status" value="1"/>
</dbReference>
<evidence type="ECO:0000259" key="2">
    <source>
        <dbReference type="Pfam" id="PF02617"/>
    </source>
</evidence>
<dbReference type="PANTHER" id="PTHR33473:SF19">
    <property type="entry name" value="ATP-DEPENDENT CLP PROTEASE ADAPTER PROTEIN CLPS"/>
    <property type="match status" value="1"/>
</dbReference>
<dbReference type="NCBIfam" id="NF000672">
    <property type="entry name" value="PRK00033.1-5"/>
    <property type="match status" value="1"/>
</dbReference>
<keyword evidence="3" id="KW-0645">Protease</keyword>
<evidence type="ECO:0000313" key="3">
    <source>
        <dbReference type="EMBL" id="MEE8658571.1"/>
    </source>
</evidence>
<comment type="function">
    <text evidence="1">Involved in the modulation of the specificity of the ClpAP-mediated ATP-dependent protein degradation.</text>
</comment>
<reference evidence="3 4" key="1">
    <citation type="submission" date="2023-10" db="EMBL/GenBank/DDBJ databases">
        <title>Sorlinia euscelidii gen. nov., sp. nov., an acetic acid bacteria isolated from the gut of Euscelidius variegatus emitter.</title>
        <authorList>
            <person name="Michoud G."/>
            <person name="Marasco R."/>
            <person name="Seferji K."/>
            <person name="Gonella E."/>
            <person name="Garuglieri E."/>
            <person name="Alma A."/>
            <person name="Mapelli F."/>
            <person name="Borin S."/>
            <person name="Daffonchio D."/>
            <person name="Crotti E."/>
        </authorList>
    </citation>
    <scope>NUCLEOTIDE SEQUENCE [LARGE SCALE GENOMIC DNA]</scope>
    <source>
        <strain evidence="3 4">EV16P</strain>
    </source>
</reference>
<dbReference type="Proteomes" id="UP001312908">
    <property type="component" value="Unassembled WGS sequence"/>
</dbReference>
<keyword evidence="3" id="KW-0378">Hydrolase</keyword>
<gene>
    <name evidence="1 3" type="primary">clpS</name>
    <name evidence="3" type="ORF">DOFOFD_06060</name>
</gene>
<evidence type="ECO:0000256" key="1">
    <source>
        <dbReference type="HAMAP-Rule" id="MF_00302"/>
    </source>
</evidence>
<dbReference type="GO" id="GO:0006508">
    <property type="term" value="P:proteolysis"/>
    <property type="evidence" value="ECO:0007669"/>
    <property type="project" value="UniProtKB-KW"/>
</dbReference>
<dbReference type="NCBIfam" id="NF000669">
    <property type="entry name" value="PRK00033.1-2"/>
    <property type="match status" value="1"/>
</dbReference>
<name>A0ABU7U3B5_9PROT</name>
<dbReference type="InterPro" id="IPR014719">
    <property type="entry name" value="Ribosomal_bL12_C/ClpS-like"/>
</dbReference>
<dbReference type="InterPro" id="IPR022935">
    <property type="entry name" value="ClpS"/>
</dbReference>
<sequence>MGLEAHLNDDVIVMRREEGSPGPVISAAREDLGFAVQSRTATRRPSMYKVLLLNDDYTPMDFVVHILETFFNKSQDEATNIMLTIHRQGIGVAGIFTFEVAETKVTQVTELARSHQHPLQCAVERA</sequence>
<comment type="similarity">
    <text evidence="1">Belongs to the ClpS family.</text>
</comment>
<comment type="subunit">
    <text evidence="1">Binds to the N-terminal domain of the chaperone ClpA.</text>
</comment>
<protein>
    <recommendedName>
        <fullName evidence="1">ATP-dependent Clp protease adapter protein ClpS</fullName>
    </recommendedName>
</protein>
<dbReference type="EMBL" id="JAWJZY010000002">
    <property type="protein sequence ID" value="MEE8658571.1"/>
    <property type="molecule type" value="Genomic_DNA"/>
</dbReference>
<dbReference type="GO" id="GO:0008233">
    <property type="term" value="F:peptidase activity"/>
    <property type="evidence" value="ECO:0007669"/>
    <property type="project" value="UniProtKB-KW"/>
</dbReference>
<dbReference type="InterPro" id="IPR003769">
    <property type="entry name" value="ClpS_core"/>
</dbReference>